<dbReference type="Proteomes" id="UP000244855">
    <property type="component" value="Unassembled WGS sequence"/>
</dbReference>
<evidence type="ECO:0000313" key="3">
    <source>
        <dbReference type="EMBL" id="PVH90271.1"/>
    </source>
</evidence>
<dbReference type="EMBL" id="KZ806479">
    <property type="protein sequence ID" value="PVH90271.1"/>
    <property type="molecule type" value="Genomic_DNA"/>
</dbReference>
<reference evidence="3 4" key="1">
    <citation type="journal article" date="2018" name="Sci. Rep.">
        <title>Comparative genomics provides insights into the lifestyle and reveals functional heterogeneity of dark septate endophytic fungi.</title>
        <authorList>
            <person name="Knapp D.G."/>
            <person name="Nemeth J.B."/>
            <person name="Barry K."/>
            <person name="Hainaut M."/>
            <person name="Henrissat B."/>
            <person name="Johnson J."/>
            <person name="Kuo A."/>
            <person name="Lim J.H.P."/>
            <person name="Lipzen A."/>
            <person name="Nolan M."/>
            <person name="Ohm R.A."/>
            <person name="Tamas L."/>
            <person name="Grigoriev I.V."/>
            <person name="Spatafora J.W."/>
            <person name="Nagy L.G."/>
            <person name="Kovacs G.M."/>
        </authorList>
    </citation>
    <scope>NUCLEOTIDE SEQUENCE [LARGE SCALE GENOMIC DNA]</scope>
    <source>
        <strain evidence="3 4">DSE2036</strain>
    </source>
</reference>
<protein>
    <submittedName>
        <fullName evidence="3">Uncharacterized protein</fullName>
    </submittedName>
</protein>
<dbReference type="AlphaFoldDB" id="A0A2V1CX66"/>
<keyword evidence="4" id="KW-1185">Reference proteome</keyword>
<organism evidence="3 4">
    <name type="scientific">Periconia macrospinosa</name>
    <dbReference type="NCBI Taxonomy" id="97972"/>
    <lineage>
        <taxon>Eukaryota</taxon>
        <taxon>Fungi</taxon>
        <taxon>Dikarya</taxon>
        <taxon>Ascomycota</taxon>
        <taxon>Pezizomycotina</taxon>
        <taxon>Dothideomycetes</taxon>
        <taxon>Pleosporomycetidae</taxon>
        <taxon>Pleosporales</taxon>
        <taxon>Massarineae</taxon>
        <taxon>Periconiaceae</taxon>
        <taxon>Periconia</taxon>
    </lineage>
</organism>
<gene>
    <name evidence="3" type="ORF">DM02DRAFT_621105</name>
</gene>
<keyword evidence="2" id="KW-0812">Transmembrane</keyword>
<keyword evidence="2" id="KW-0472">Membrane</keyword>
<feature type="compositionally biased region" description="Basic and acidic residues" evidence="1">
    <location>
        <begin position="10"/>
        <end position="40"/>
    </location>
</feature>
<sequence>MKSVTGPALEEIRKRKEEERKEEERKEEERKEEERKERDLSTGMSLLVIALLLPTVLLDLFPKRTQR</sequence>
<keyword evidence="2" id="KW-1133">Transmembrane helix</keyword>
<evidence type="ECO:0000313" key="4">
    <source>
        <dbReference type="Proteomes" id="UP000244855"/>
    </source>
</evidence>
<feature type="region of interest" description="Disordered" evidence="1">
    <location>
        <begin position="1"/>
        <end position="40"/>
    </location>
</feature>
<evidence type="ECO:0000256" key="2">
    <source>
        <dbReference type="SAM" id="Phobius"/>
    </source>
</evidence>
<proteinExistence type="predicted"/>
<name>A0A2V1CX66_9PLEO</name>
<evidence type="ECO:0000256" key="1">
    <source>
        <dbReference type="SAM" id="MobiDB-lite"/>
    </source>
</evidence>
<accession>A0A2V1CX66</accession>
<feature type="transmembrane region" description="Helical" evidence="2">
    <location>
        <begin position="40"/>
        <end position="61"/>
    </location>
</feature>